<dbReference type="STRING" id="1348612.A0A397JD26"/>
<dbReference type="SMART" id="SM00028">
    <property type="entry name" value="TPR"/>
    <property type="match status" value="2"/>
</dbReference>
<reference evidence="1 2" key="1">
    <citation type="submission" date="2018-08" db="EMBL/GenBank/DDBJ databases">
        <title>Genome and evolution of the arbuscular mycorrhizal fungus Diversispora epigaea (formerly Glomus versiforme) and its bacterial endosymbionts.</title>
        <authorList>
            <person name="Sun X."/>
            <person name="Fei Z."/>
            <person name="Harrison M."/>
        </authorList>
    </citation>
    <scope>NUCLEOTIDE SEQUENCE [LARGE SCALE GENOMIC DNA]</scope>
    <source>
        <strain evidence="1 2">IT104</strain>
    </source>
</reference>
<dbReference type="SUPFAM" id="SSF48452">
    <property type="entry name" value="TPR-like"/>
    <property type="match status" value="1"/>
</dbReference>
<comment type="caution">
    <text evidence="1">The sequence shown here is derived from an EMBL/GenBank/DDBJ whole genome shotgun (WGS) entry which is preliminary data.</text>
</comment>
<protein>
    <submittedName>
        <fullName evidence="1">Uncharacterized protein</fullName>
    </submittedName>
</protein>
<proteinExistence type="predicted"/>
<keyword evidence="2" id="KW-1185">Reference proteome</keyword>
<dbReference type="OrthoDB" id="1926212at2759"/>
<accession>A0A397JD26</accession>
<dbReference type="AlphaFoldDB" id="A0A397JD26"/>
<dbReference type="InterPro" id="IPR011990">
    <property type="entry name" value="TPR-like_helical_dom_sf"/>
</dbReference>
<organism evidence="1 2">
    <name type="scientific">Diversispora epigaea</name>
    <dbReference type="NCBI Taxonomy" id="1348612"/>
    <lineage>
        <taxon>Eukaryota</taxon>
        <taxon>Fungi</taxon>
        <taxon>Fungi incertae sedis</taxon>
        <taxon>Mucoromycota</taxon>
        <taxon>Glomeromycotina</taxon>
        <taxon>Glomeromycetes</taxon>
        <taxon>Diversisporales</taxon>
        <taxon>Diversisporaceae</taxon>
        <taxon>Diversispora</taxon>
    </lineage>
</organism>
<evidence type="ECO:0000313" key="2">
    <source>
        <dbReference type="Proteomes" id="UP000266861"/>
    </source>
</evidence>
<sequence>MRKEEKKRRYSNPTIKPSDTKSYFASLDPNAPCLIHNQIVCIGSVILKYVEAPEWVIITYDLGSLKLETKNRHEEQPKKFFKSLKKTRIHVPQKPSSTSSPTLAFEFPTRRFSSSYSTFCDRAETFGKLKRYEEALNDLNCAIAVKPHKSTTWCFRGIIKGLNKFYMEAIEDLKNALCINDFNEALEFQPNNAMALGNCCESYKILMD</sequence>
<dbReference type="Proteomes" id="UP000266861">
    <property type="component" value="Unassembled WGS sequence"/>
</dbReference>
<evidence type="ECO:0000313" key="1">
    <source>
        <dbReference type="EMBL" id="RHZ82550.1"/>
    </source>
</evidence>
<dbReference type="InterPro" id="IPR019734">
    <property type="entry name" value="TPR_rpt"/>
</dbReference>
<dbReference type="Gene3D" id="1.25.40.10">
    <property type="entry name" value="Tetratricopeptide repeat domain"/>
    <property type="match status" value="1"/>
</dbReference>
<dbReference type="EMBL" id="PQFF01000102">
    <property type="protein sequence ID" value="RHZ82550.1"/>
    <property type="molecule type" value="Genomic_DNA"/>
</dbReference>
<gene>
    <name evidence="1" type="ORF">Glove_109g407</name>
</gene>
<name>A0A397JD26_9GLOM</name>